<feature type="transmembrane region" description="Helical" evidence="1">
    <location>
        <begin position="35"/>
        <end position="52"/>
    </location>
</feature>
<proteinExistence type="predicted"/>
<keyword evidence="1" id="KW-0812">Transmembrane</keyword>
<evidence type="ECO:0000313" key="3">
    <source>
        <dbReference type="Proteomes" id="UP000323917"/>
    </source>
</evidence>
<dbReference type="Proteomes" id="UP000323917">
    <property type="component" value="Chromosome"/>
</dbReference>
<keyword evidence="1" id="KW-1133">Transmembrane helix</keyword>
<protein>
    <submittedName>
        <fullName evidence="2">Uncharacterized protein</fullName>
    </submittedName>
</protein>
<keyword evidence="3" id="KW-1185">Reference proteome</keyword>
<organism evidence="2 3">
    <name type="scientific">Bythopirellula goksoeyrii</name>
    <dbReference type="NCBI Taxonomy" id="1400387"/>
    <lineage>
        <taxon>Bacteria</taxon>
        <taxon>Pseudomonadati</taxon>
        <taxon>Planctomycetota</taxon>
        <taxon>Planctomycetia</taxon>
        <taxon>Pirellulales</taxon>
        <taxon>Lacipirellulaceae</taxon>
        <taxon>Bythopirellula</taxon>
    </lineage>
</organism>
<keyword evidence="1" id="KW-0472">Membrane</keyword>
<gene>
    <name evidence="2" type="ORF">Pr1d_12090</name>
</gene>
<evidence type="ECO:0000256" key="1">
    <source>
        <dbReference type="SAM" id="Phobius"/>
    </source>
</evidence>
<sequence length="67" mass="7493">MRILLQVLSVIALLSVILPSILFLAGQMDLDKTKLFMLIATIVWFVVTPLWMGRVPDSSQQQGGSYE</sequence>
<name>A0A5B9Q4J1_9BACT</name>
<dbReference type="AlphaFoldDB" id="A0A5B9Q4J1"/>
<evidence type="ECO:0000313" key="2">
    <source>
        <dbReference type="EMBL" id="QEG33938.1"/>
    </source>
</evidence>
<dbReference type="KEGG" id="bgok:Pr1d_12090"/>
<reference evidence="2 3" key="1">
    <citation type="submission" date="2019-08" db="EMBL/GenBank/DDBJ databases">
        <title>Deep-cultivation of Planctomycetes and their phenomic and genomic characterization uncovers novel biology.</title>
        <authorList>
            <person name="Wiegand S."/>
            <person name="Jogler M."/>
            <person name="Boedeker C."/>
            <person name="Pinto D."/>
            <person name="Vollmers J."/>
            <person name="Rivas-Marin E."/>
            <person name="Kohn T."/>
            <person name="Peeters S.H."/>
            <person name="Heuer A."/>
            <person name="Rast P."/>
            <person name="Oberbeckmann S."/>
            <person name="Bunk B."/>
            <person name="Jeske O."/>
            <person name="Meyerdierks A."/>
            <person name="Storesund J.E."/>
            <person name="Kallscheuer N."/>
            <person name="Luecker S."/>
            <person name="Lage O.M."/>
            <person name="Pohl T."/>
            <person name="Merkel B.J."/>
            <person name="Hornburger P."/>
            <person name="Mueller R.-W."/>
            <person name="Bruemmer F."/>
            <person name="Labrenz M."/>
            <person name="Spormann A.M."/>
            <person name="Op den Camp H."/>
            <person name="Overmann J."/>
            <person name="Amann R."/>
            <person name="Jetten M.S.M."/>
            <person name="Mascher T."/>
            <person name="Medema M.H."/>
            <person name="Devos D.P."/>
            <person name="Kaster A.-K."/>
            <person name="Ovreas L."/>
            <person name="Rohde M."/>
            <person name="Galperin M.Y."/>
            <person name="Jogler C."/>
        </authorList>
    </citation>
    <scope>NUCLEOTIDE SEQUENCE [LARGE SCALE GENOMIC DNA]</scope>
    <source>
        <strain evidence="2 3">Pr1d</strain>
    </source>
</reference>
<dbReference type="EMBL" id="CP042913">
    <property type="protein sequence ID" value="QEG33938.1"/>
    <property type="molecule type" value="Genomic_DNA"/>
</dbReference>
<accession>A0A5B9Q4J1</accession>